<reference evidence="1" key="1">
    <citation type="journal article" date="2021" name="Proc. Natl. Acad. Sci. U.S.A.">
        <title>A Catalog of Tens of Thousands of Viruses from Human Metagenomes Reveals Hidden Associations with Chronic Diseases.</title>
        <authorList>
            <person name="Tisza M.J."/>
            <person name="Buck C.B."/>
        </authorList>
    </citation>
    <scope>NUCLEOTIDE SEQUENCE</scope>
    <source>
        <strain evidence="1">CtQiC1</strain>
    </source>
</reference>
<sequence>MARSRTGGTTALLSGKLGDVIYSITRNSDGSFRQSISDNPVFRENPNTDEQARARCTMATIERAMFTFREFVATGWEGVDPGTNSVSEFSRYNYNAIKEYIEYYWDMPDEFELQFNLPKKGQTQPRGGCFRLSQGSLKLRKNWFRDYAPAGNPHFGVRTFPVSGQLTVREWLSWNGLDIGDQLVFAFFEEGATPSKAMACYFLFATNDNVNPNTIVTRSNFKNLFILKSNVGGSVTYNDDTNVVAYSFDDQQGFGLIGVSVDGVRLRRVVNGKTCYNTCDLFCPYYEPFETWHWQRLSTVKSSWLTL</sequence>
<protein>
    <submittedName>
        <fullName evidence="1">Uncharacterized protein</fullName>
    </submittedName>
</protein>
<evidence type="ECO:0000313" key="1">
    <source>
        <dbReference type="EMBL" id="DAE32420.1"/>
    </source>
</evidence>
<name>A0A8S5RN31_9VIRU</name>
<organism evidence="1">
    <name type="scientific">virus sp. ctQiC1</name>
    <dbReference type="NCBI Taxonomy" id="2825817"/>
    <lineage>
        <taxon>Viruses</taxon>
    </lineage>
</organism>
<accession>A0A8S5RN31</accession>
<dbReference type="EMBL" id="BK059122">
    <property type="protein sequence ID" value="DAE32420.1"/>
    <property type="molecule type" value="Genomic_DNA"/>
</dbReference>
<proteinExistence type="predicted"/>